<accession>A0ACA9N5X2</accession>
<gene>
    <name evidence="1" type="ORF">ACOLOM_LOCUS7674</name>
</gene>
<reference evidence="1" key="1">
    <citation type="submission" date="2021-06" db="EMBL/GenBank/DDBJ databases">
        <authorList>
            <person name="Kallberg Y."/>
            <person name="Tangrot J."/>
            <person name="Rosling A."/>
        </authorList>
    </citation>
    <scope>NUCLEOTIDE SEQUENCE</scope>
    <source>
        <strain evidence="1">CL356</strain>
    </source>
</reference>
<dbReference type="Proteomes" id="UP000789525">
    <property type="component" value="Unassembled WGS sequence"/>
</dbReference>
<sequence length="243" mass="27723">MKISKRLMTGVIDENIKNTLQSTIEALHSVCPQKVDKSSIRRSLYDILNKNQAFRKKSAANLKIYGWLTFVKAKFNKSRYDAGRRLADNRSTPPPVQEEFSFSINEQGAFTVESFAARQNPKVNKDFGNADTLCILNFIIDNIEIFTTKSVFHGTNSENAIEIFKEYKKDVRHKMAHGIVNENGRWSDLALQNVSLLACKVVECLNGNYEYTCIYAEREKLNAEIMKKNSTHKCTNISQPTQI</sequence>
<keyword evidence="2" id="KW-1185">Reference proteome</keyword>
<proteinExistence type="predicted"/>
<evidence type="ECO:0000313" key="2">
    <source>
        <dbReference type="Proteomes" id="UP000789525"/>
    </source>
</evidence>
<name>A0ACA9N5X2_9GLOM</name>
<comment type="caution">
    <text evidence="1">The sequence shown here is derived from an EMBL/GenBank/DDBJ whole genome shotgun (WGS) entry which is preliminary data.</text>
</comment>
<protein>
    <submittedName>
        <fullName evidence="1">488_t:CDS:1</fullName>
    </submittedName>
</protein>
<evidence type="ECO:0000313" key="1">
    <source>
        <dbReference type="EMBL" id="CAG8632337.1"/>
    </source>
</evidence>
<dbReference type="EMBL" id="CAJVPT010018216">
    <property type="protein sequence ID" value="CAG8632337.1"/>
    <property type="molecule type" value="Genomic_DNA"/>
</dbReference>
<organism evidence="1 2">
    <name type="scientific">Acaulospora colombiana</name>
    <dbReference type="NCBI Taxonomy" id="27376"/>
    <lineage>
        <taxon>Eukaryota</taxon>
        <taxon>Fungi</taxon>
        <taxon>Fungi incertae sedis</taxon>
        <taxon>Mucoromycota</taxon>
        <taxon>Glomeromycotina</taxon>
        <taxon>Glomeromycetes</taxon>
        <taxon>Diversisporales</taxon>
        <taxon>Acaulosporaceae</taxon>
        <taxon>Acaulospora</taxon>
    </lineage>
</organism>